<reference evidence="2" key="1">
    <citation type="submission" date="2009-10" db="EMBL/GenBank/DDBJ databases">
        <title>Diversity of trophic interactions inside an arsenic-rich microbial ecosystem.</title>
        <authorList>
            <person name="Bertin P.N."/>
            <person name="Heinrich-Salmeron A."/>
            <person name="Pelletier E."/>
            <person name="Goulhen-Chollet F."/>
            <person name="Arsene-Ploetze F."/>
            <person name="Gallien S."/>
            <person name="Calteau A."/>
            <person name="Vallenet D."/>
            <person name="Casiot C."/>
            <person name="Chane-Woon-Ming B."/>
            <person name="Giloteaux L."/>
            <person name="Barakat M."/>
            <person name="Bonnefoy V."/>
            <person name="Bruneel O."/>
            <person name="Chandler M."/>
            <person name="Cleiss J."/>
            <person name="Duran R."/>
            <person name="Elbaz-Poulichet F."/>
            <person name="Fonknechten N."/>
            <person name="Lauga B."/>
            <person name="Mornico D."/>
            <person name="Ortet P."/>
            <person name="Schaeffer C."/>
            <person name="Siguier P."/>
            <person name="Alexander Thil Smith A."/>
            <person name="Van Dorsselaer A."/>
            <person name="Weissenbach J."/>
            <person name="Medigue C."/>
            <person name="Le Paslier D."/>
        </authorList>
    </citation>
    <scope>NUCLEOTIDE SEQUENCE</scope>
</reference>
<name>E6PE97_9ZZZZ</name>
<comment type="similarity">
    <text evidence="1">Belongs to the ComF/GntX family.</text>
</comment>
<dbReference type="InterPro" id="IPR051910">
    <property type="entry name" value="ComF/GntX_DNA_util-trans"/>
</dbReference>
<dbReference type="EMBL" id="CABL01000003">
    <property type="protein sequence ID" value="CBH74782.1"/>
    <property type="molecule type" value="Genomic_DNA"/>
</dbReference>
<proteinExistence type="inferred from homology"/>
<dbReference type="GO" id="GO:0016757">
    <property type="term" value="F:glycosyltransferase activity"/>
    <property type="evidence" value="ECO:0007669"/>
    <property type="project" value="UniProtKB-KW"/>
</dbReference>
<dbReference type="InterPro" id="IPR029057">
    <property type="entry name" value="PRTase-like"/>
</dbReference>
<dbReference type="SUPFAM" id="SSF53271">
    <property type="entry name" value="PRTase-like"/>
    <property type="match status" value="1"/>
</dbReference>
<keyword evidence="2" id="KW-0808">Transferase</keyword>
<evidence type="ECO:0000256" key="1">
    <source>
        <dbReference type="ARBA" id="ARBA00008007"/>
    </source>
</evidence>
<comment type="caution">
    <text evidence="2">The sequence shown here is derived from an EMBL/GenBank/DDBJ whole genome shotgun (WGS) entry which is preliminary data.</text>
</comment>
<keyword evidence="2" id="KW-0328">Glycosyltransferase</keyword>
<protein>
    <submittedName>
        <fullName evidence="2">Putative Phosphoribosyltransferase</fullName>
    </submittedName>
</protein>
<dbReference type="InterPro" id="IPR000836">
    <property type="entry name" value="PRTase_dom"/>
</dbReference>
<dbReference type="PANTHER" id="PTHR47505">
    <property type="entry name" value="DNA UTILIZATION PROTEIN YHGH"/>
    <property type="match status" value="1"/>
</dbReference>
<gene>
    <name evidence="2" type="ORF">CARN1_0413</name>
</gene>
<dbReference type="AlphaFoldDB" id="E6PE97"/>
<sequence length="205" mass="21767">MLDRALDLLFPPRCIVCNRIASALCTRCAPASAPLHRTLGGGIEVRALGAYEGAWRRAVLALKDGRRDLVAALGERLGHALEAADLHLVGVPTSASRRMRRGFDGGEQLASLAASVGERAASRGLIFVARDRQRGRSRAERLDARGRFRAGDTSLAGMHVTLIDDVCTTGATLADAAFALRSCGAIVERALVVALTDASRKRAAR</sequence>
<accession>E6PE97</accession>
<evidence type="ECO:0000313" key="2">
    <source>
        <dbReference type="EMBL" id="CBH74782.1"/>
    </source>
</evidence>
<organism evidence="2">
    <name type="scientific">mine drainage metagenome</name>
    <dbReference type="NCBI Taxonomy" id="410659"/>
    <lineage>
        <taxon>unclassified sequences</taxon>
        <taxon>metagenomes</taxon>
        <taxon>ecological metagenomes</taxon>
    </lineage>
</organism>
<dbReference type="CDD" id="cd06223">
    <property type="entry name" value="PRTases_typeI"/>
    <property type="match status" value="1"/>
</dbReference>
<dbReference type="PANTHER" id="PTHR47505:SF1">
    <property type="entry name" value="DNA UTILIZATION PROTEIN YHGH"/>
    <property type="match status" value="1"/>
</dbReference>
<dbReference type="Gene3D" id="3.40.50.2020">
    <property type="match status" value="1"/>
</dbReference>